<organism evidence="1 2">
    <name type="scientific">Helianthus annuus</name>
    <name type="common">Common sunflower</name>
    <dbReference type="NCBI Taxonomy" id="4232"/>
    <lineage>
        <taxon>Eukaryota</taxon>
        <taxon>Viridiplantae</taxon>
        <taxon>Streptophyta</taxon>
        <taxon>Embryophyta</taxon>
        <taxon>Tracheophyta</taxon>
        <taxon>Spermatophyta</taxon>
        <taxon>Magnoliopsida</taxon>
        <taxon>eudicotyledons</taxon>
        <taxon>Gunneridae</taxon>
        <taxon>Pentapetalae</taxon>
        <taxon>asterids</taxon>
        <taxon>campanulids</taxon>
        <taxon>Asterales</taxon>
        <taxon>Asteraceae</taxon>
        <taxon>Asteroideae</taxon>
        <taxon>Heliantheae alliance</taxon>
        <taxon>Heliantheae</taxon>
        <taxon>Helianthus</taxon>
    </lineage>
</organism>
<reference evidence="1" key="1">
    <citation type="journal article" date="2017" name="Nature">
        <title>The sunflower genome provides insights into oil metabolism, flowering and Asterid evolution.</title>
        <authorList>
            <person name="Badouin H."/>
            <person name="Gouzy J."/>
            <person name="Grassa C.J."/>
            <person name="Murat F."/>
            <person name="Staton S.E."/>
            <person name="Cottret L."/>
            <person name="Lelandais-Briere C."/>
            <person name="Owens G.L."/>
            <person name="Carrere S."/>
            <person name="Mayjonade B."/>
            <person name="Legrand L."/>
            <person name="Gill N."/>
            <person name="Kane N.C."/>
            <person name="Bowers J.E."/>
            <person name="Hubner S."/>
            <person name="Bellec A."/>
            <person name="Berard A."/>
            <person name="Berges H."/>
            <person name="Blanchet N."/>
            <person name="Boniface M.C."/>
            <person name="Brunel D."/>
            <person name="Catrice O."/>
            <person name="Chaidir N."/>
            <person name="Claudel C."/>
            <person name="Donnadieu C."/>
            <person name="Faraut T."/>
            <person name="Fievet G."/>
            <person name="Helmstetter N."/>
            <person name="King M."/>
            <person name="Knapp S.J."/>
            <person name="Lai Z."/>
            <person name="Le Paslier M.C."/>
            <person name="Lippi Y."/>
            <person name="Lorenzon L."/>
            <person name="Mandel J.R."/>
            <person name="Marage G."/>
            <person name="Marchand G."/>
            <person name="Marquand E."/>
            <person name="Bret-Mestries E."/>
            <person name="Morien E."/>
            <person name="Nambeesan S."/>
            <person name="Nguyen T."/>
            <person name="Pegot-Espagnet P."/>
            <person name="Pouilly N."/>
            <person name="Raftis F."/>
            <person name="Sallet E."/>
            <person name="Schiex T."/>
            <person name="Thomas J."/>
            <person name="Vandecasteele C."/>
            <person name="Vares D."/>
            <person name="Vear F."/>
            <person name="Vautrin S."/>
            <person name="Crespi M."/>
            <person name="Mangin B."/>
            <person name="Burke J.M."/>
            <person name="Salse J."/>
            <person name="Munos S."/>
            <person name="Vincourt P."/>
            <person name="Rieseberg L.H."/>
            <person name="Langlade N.B."/>
        </authorList>
    </citation>
    <scope>NUCLEOTIDE SEQUENCE</scope>
    <source>
        <tissue evidence="1">Leaves</tissue>
    </source>
</reference>
<accession>A0A9K3HFW1</accession>
<proteinExistence type="predicted"/>
<sequence>MLVTLDQNFKDWHGCSRLSKIMCSFLALQQSASSIKSNNRKSLLPYCSRRSQILA</sequence>
<keyword evidence="2" id="KW-1185">Reference proteome</keyword>
<protein>
    <submittedName>
        <fullName evidence="1">Uncharacterized protein</fullName>
    </submittedName>
</protein>
<evidence type="ECO:0000313" key="2">
    <source>
        <dbReference type="Proteomes" id="UP000215914"/>
    </source>
</evidence>
<dbReference type="Proteomes" id="UP000215914">
    <property type="component" value="Unassembled WGS sequence"/>
</dbReference>
<reference evidence="1" key="2">
    <citation type="submission" date="2020-06" db="EMBL/GenBank/DDBJ databases">
        <title>Helianthus annuus Genome sequencing and assembly Release 2.</title>
        <authorList>
            <person name="Gouzy J."/>
            <person name="Langlade N."/>
            <person name="Munos S."/>
        </authorList>
    </citation>
    <scope>NUCLEOTIDE SEQUENCE</scope>
    <source>
        <tissue evidence="1">Leaves</tissue>
    </source>
</reference>
<name>A0A9K3HFW1_HELAN</name>
<comment type="caution">
    <text evidence="1">The sequence shown here is derived from an EMBL/GenBank/DDBJ whole genome shotgun (WGS) entry which is preliminary data.</text>
</comment>
<dbReference type="AlphaFoldDB" id="A0A9K3HFW1"/>
<gene>
    <name evidence="1" type="ORF">HanXRQr2_Chr12g0537231</name>
</gene>
<evidence type="ECO:0000313" key="1">
    <source>
        <dbReference type="EMBL" id="KAF5777566.1"/>
    </source>
</evidence>
<dbReference type="Gramene" id="mRNA:HanXRQr2_Chr12g0537231">
    <property type="protein sequence ID" value="mRNA:HanXRQr2_Chr12g0537231"/>
    <property type="gene ID" value="HanXRQr2_Chr12g0537231"/>
</dbReference>
<dbReference type="EMBL" id="MNCJ02000327">
    <property type="protein sequence ID" value="KAF5777566.1"/>
    <property type="molecule type" value="Genomic_DNA"/>
</dbReference>